<name>A0A0E4CWB1_9BACL</name>
<evidence type="ECO:0000313" key="2">
    <source>
        <dbReference type="Proteomes" id="UP000033163"/>
    </source>
</evidence>
<proteinExistence type="predicted"/>
<protein>
    <submittedName>
        <fullName evidence="1">Uncharacterized protein</fullName>
    </submittedName>
</protein>
<gene>
    <name evidence="1" type="ORF">PRIO_2688</name>
</gene>
<dbReference type="Proteomes" id="UP000033163">
    <property type="component" value="Chromosome I"/>
</dbReference>
<sequence>MTQLLTAVQPCIGQPQKNGSPEHHVMFLGFRFFGAHI</sequence>
<dbReference type="HOGENOM" id="CLU_3346789_0_0_9"/>
<reference evidence="2" key="1">
    <citation type="submission" date="2015-03" db="EMBL/GenBank/DDBJ databases">
        <authorList>
            <person name="Wibberg D."/>
        </authorList>
    </citation>
    <scope>NUCLEOTIDE SEQUENCE [LARGE SCALE GENOMIC DNA]</scope>
</reference>
<dbReference type="EMBL" id="LN831776">
    <property type="protein sequence ID" value="CQR55092.1"/>
    <property type="molecule type" value="Genomic_DNA"/>
</dbReference>
<accession>A0A0E4CWB1</accession>
<organism evidence="1 2">
    <name type="scientific">Paenibacillus riograndensis SBR5</name>
    <dbReference type="NCBI Taxonomy" id="1073571"/>
    <lineage>
        <taxon>Bacteria</taxon>
        <taxon>Bacillati</taxon>
        <taxon>Bacillota</taxon>
        <taxon>Bacilli</taxon>
        <taxon>Bacillales</taxon>
        <taxon>Paenibacillaceae</taxon>
        <taxon>Paenibacillus</taxon>
        <taxon>Paenibacillus sonchi group</taxon>
    </lineage>
</organism>
<dbReference type="KEGG" id="pri:PRIO_2688"/>
<dbReference type="PATRIC" id="fig|1073571.4.peg.2866"/>
<evidence type="ECO:0000313" key="1">
    <source>
        <dbReference type="EMBL" id="CQR55092.1"/>
    </source>
</evidence>
<dbReference type="AlphaFoldDB" id="A0A0E4CWB1"/>